<dbReference type="InterPro" id="IPR006148">
    <property type="entry name" value="Glc/Gal-6P_isomerase"/>
</dbReference>
<protein>
    <recommendedName>
        <fullName evidence="4">Glucosamine-6-phosphate deaminase</fullName>
        <ecNumber evidence="4">3.5.99.6</ecNumber>
    </recommendedName>
    <alternativeName>
        <fullName evidence="4">GlcN6P deaminase</fullName>
        <shortName evidence="4">GNPDA</shortName>
    </alternativeName>
    <alternativeName>
        <fullName evidence="4">Glucosamine-6-phosphate isomerase</fullName>
    </alternativeName>
</protein>
<dbReference type="PANTHER" id="PTHR11280">
    <property type="entry name" value="GLUCOSAMINE-6-PHOSPHATE ISOMERASE"/>
    <property type="match status" value="1"/>
</dbReference>
<dbReference type="InterPro" id="IPR037171">
    <property type="entry name" value="NagB/RpiA_transferase-like"/>
</dbReference>
<proteinExistence type="inferred from homology"/>
<dbReference type="PROSITE" id="PS01161">
    <property type="entry name" value="GLC_GALNAC_ISOMERASE"/>
    <property type="match status" value="1"/>
</dbReference>
<dbReference type="CDD" id="cd01399">
    <property type="entry name" value="GlcN6P_deaminase"/>
    <property type="match status" value="1"/>
</dbReference>
<evidence type="ECO:0000256" key="4">
    <source>
        <dbReference type="HAMAP-Rule" id="MF_01241"/>
    </source>
</evidence>
<dbReference type="NCBIfam" id="TIGR00502">
    <property type="entry name" value="nagB"/>
    <property type="match status" value="1"/>
</dbReference>
<dbReference type="HAMAP" id="MF_01241">
    <property type="entry name" value="GlcN6P_deamin"/>
    <property type="match status" value="1"/>
</dbReference>
<dbReference type="GO" id="GO:0042802">
    <property type="term" value="F:identical protein binding"/>
    <property type="evidence" value="ECO:0007669"/>
    <property type="project" value="TreeGrafter"/>
</dbReference>
<dbReference type="InterPro" id="IPR004547">
    <property type="entry name" value="Glucosamine6P_isomerase"/>
</dbReference>
<feature type="active site" description="For ring-opening step" evidence="4">
    <location>
        <position position="136"/>
    </location>
</feature>
<comment type="caution">
    <text evidence="6">The sequence shown here is derived from an EMBL/GenBank/DDBJ whole genome shotgun (WGS) entry which is preliminary data.</text>
</comment>
<dbReference type="Proteomes" id="UP001151071">
    <property type="component" value="Unassembled WGS sequence"/>
</dbReference>
<dbReference type="InterPro" id="IPR018321">
    <property type="entry name" value="Glucosamine6P_isomerase_CS"/>
</dbReference>
<feature type="active site" description="Proton acceptor; for enolization step" evidence="4">
    <location>
        <position position="67"/>
    </location>
</feature>
<evidence type="ECO:0000313" key="6">
    <source>
        <dbReference type="EMBL" id="MDA5109185.1"/>
    </source>
</evidence>
<feature type="active site" description="For ring-opening step" evidence="4">
    <location>
        <position position="143"/>
    </location>
</feature>
<evidence type="ECO:0000256" key="3">
    <source>
        <dbReference type="ARBA" id="ARBA00023277"/>
    </source>
</evidence>
<dbReference type="PANTHER" id="PTHR11280:SF5">
    <property type="entry name" value="GLUCOSAMINE-6-PHOSPHATE ISOMERASE"/>
    <property type="match status" value="1"/>
</dbReference>
<feature type="active site" description="Proton acceptor; for ring-opening step" evidence="4">
    <location>
        <position position="138"/>
    </location>
</feature>
<comment type="function">
    <text evidence="4">Catalyzes the reversible isomerization-deamination of glucosamine 6-phosphate (GlcN6P) to form fructose 6-phosphate (Fru6P) and ammonium ion.</text>
</comment>
<evidence type="ECO:0000256" key="2">
    <source>
        <dbReference type="ARBA" id="ARBA00022801"/>
    </source>
</evidence>
<dbReference type="SUPFAM" id="SSF100950">
    <property type="entry name" value="NagB/RpiA/CoA transferase-like"/>
    <property type="match status" value="1"/>
</dbReference>
<evidence type="ECO:0000313" key="7">
    <source>
        <dbReference type="Proteomes" id="UP001151071"/>
    </source>
</evidence>
<dbReference type="GO" id="GO:0004342">
    <property type="term" value="F:glucosamine-6-phosphate deaminase activity"/>
    <property type="evidence" value="ECO:0007669"/>
    <property type="project" value="UniProtKB-UniRule"/>
</dbReference>
<comment type="catalytic activity">
    <reaction evidence="1 4">
        <text>alpha-D-glucosamine 6-phosphate + H2O = beta-D-fructose 6-phosphate + NH4(+)</text>
        <dbReference type="Rhea" id="RHEA:12172"/>
        <dbReference type="ChEBI" id="CHEBI:15377"/>
        <dbReference type="ChEBI" id="CHEBI:28938"/>
        <dbReference type="ChEBI" id="CHEBI:57634"/>
        <dbReference type="ChEBI" id="CHEBI:75989"/>
        <dbReference type="EC" id="3.5.99.6"/>
    </reaction>
</comment>
<reference evidence="6" key="1">
    <citation type="submission" date="2022-12" db="EMBL/GenBank/DDBJ databases">
        <title>Draft genome sequence of the thermophilic strain Brevibacillus thermoruber HT42, isolated from Los Humeros, Puebla, Mexico, with biotechnological potential.</title>
        <authorList>
            <person name="Lara Sanchez J."/>
            <person name="Solis Palacios R."/>
            <person name="Bustos Baena A.S."/>
            <person name="Ruz Baez A.E."/>
            <person name="Espinosa Luna G."/>
            <person name="Oliart Ros R.M."/>
        </authorList>
    </citation>
    <scope>NUCLEOTIDE SEQUENCE</scope>
    <source>
        <strain evidence="6">HT42</strain>
    </source>
</reference>
<dbReference type="Gene3D" id="3.40.50.1360">
    <property type="match status" value="1"/>
</dbReference>
<keyword evidence="7" id="KW-1185">Reference proteome</keyword>
<organism evidence="6 7">
    <name type="scientific">Brevibacillus thermoruber</name>
    <dbReference type="NCBI Taxonomy" id="33942"/>
    <lineage>
        <taxon>Bacteria</taxon>
        <taxon>Bacillati</taxon>
        <taxon>Bacillota</taxon>
        <taxon>Bacilli</taxon>
        <taxon>Bacillales</taxon>
        <taxon>Paenibacillaceae</taxon>
        <taxon>Brevibacillus</taxon>
    </lineage>
</organism>
<gene>
    <name evidence="4 6" type="primary">nagB</name>
    <name evidence="6" type="ORF">O3V59_12490</name>
</gene>
<feature type="domain" description="Glucosamine/galactosamine-6-phosphate isomerase" evidence="5">
    <location>
        <begin position="10"/>
        <end position="225"/>
    </location>
</feature>
<dbReference type="AlphaFoldDB" id="A0A9X3TRF0"/>
<accession>A0A9X3TRF0</accession>
<dbReference type="GO" id="GO:0005975">
    <property type="term" value="P:carbohydrate metabolic process"/>
    <property type="evidence" value="ECO:0007669"/>
    <property type="project" value="InterPro"/>
</dbReference>
<evidence type="ECO:0000256" key="1">
    <source>
        <dbReference type="ARBA" id="ARBA00000644"/>
    </source>
</evidence>
<comment type="pathway">
    <text evidence="4">Amino-sugar metabolism; N-acetylneuraminate degradation; D-fructose 6-phosphate from N-acetylneuraminate: step 5/5.</text>
</comment>
<dbReference type="GO" id="GO:0006043">
    <property type="term" value="P:glucosamine catabolic process"/>
    <property type="evidence" value="ECO:0007669"/>
    <property type="project" value="TreeGrafter"/>
</dbReference>
<keyword evidence="2 4" id="KW-0378">Hydrolase</keyword>
<dbReference type="Pfam" id="PF01182">
    <property type="entry name" value="Glucosamine_iso"/>
    <property type="match status" value="1"/>
</dbReference>
<keyword evidence="3 4" id="KW-0119">Carbohydrate metabolism</keyword>
<dbReference type="NCBIfam" id="NF001684">
    <property type="entry name" value="PRK00443.1-4"/>
    <property type="match status" value="1"/>
</dbReference>
<dbReference type="FunFam" id="3.40.50.1360:FF:000003">
    <property type="entry name" value="Glucosamine-6-phosphate deaminase"/>
    <property type="match status" value="1"/>
</dbReference>
<dbReference type="GO" id="GO:0005737">
    <property type="term" value="C:cytoplasm"/>
    <property type="evidence" value="ECO:0007669"/>
    <property type="project" value="TreeGrafter"/>
</dbReference>
<dbReference type="GO" id="GO:0006046">
    <property type="term" value="P:N-acetylglucosamine catabolic process"/>
    <property type="evidence" value="ECO:0007669"/>
    <property type="project" value="UniProtKB-UniRule"/>
</dbReference>
<name>A0A9X3TRF0_9BACL</name>
<dbReference type="EC" id="3.5.99.6" evidence="4"/>
<dbReference type="RefSeq" id="WP_271140252.1">
    <property type="nucleotide sequence ID" value="NZ_JAPYYP010000014.1"/>
</dbReference>
<comment type="similarity">
    <text evidence="4">Belongs to the glucosamine/galactosamine-6-phosphate isomerase family. NagB subfamily.</text>
</comment>
<dbReference type="GO" id="GO:0019262">
    <property type="term" value="P:N-acetylneuraminate catabolic process"/>
    <property type="evidence" value="ECO:0007669"/>
    <property type="project" value="UniProtKB-UniRule"/>
</dbReference>
<sequence>MKLLIAENYEALSKEAARVVAQVVAAKPTAVLGLATGSTPIGMYRELARLHREEGVDFSRVMTFNLDEYVGLPPHHPQSYRTFMQEHFFRHVNIPLEQTNIPRGDAPDLQAECRRYEEAIAAAGGIDIQVLGIGRNGHIGFNEPGSDAETTTRVVKLAQSTIKANARFFDSIDEVPTKAVSMGIKTILAAKRILLLASGEAKAEAVRRMLEGERTPDVPASLLQLHPDVTVIVDKDAAALLAAETRGRGRLV</sequence>
<evidence type="ECO:0000259" key="5">
    <source>
        <dbReference type="Pfam" id="PF01182"/>
    </source>
</evidence>
<comment type="caution">
    <text evidence="4">Lacks conserved residue(s) required for the propagation of feature annotation.</text>
</comment>
<dbReference type="EMBL" id="JAPYYP010000014">
    <property type="protein sequence ID" value="MDA5109185.1"/>
    <property type="molecule type" value="Genomic_DNA"/>
</dbReference>